<dbReference type="GO" id="GO:0003677">
    <property type="term" value="F:DNA binding"/>
    <property type="evidence" value="ECO:0007669"/>
    <property type="project" value="UniProtKB-KW"/>
</dbReference>
<evidence type="ECO:0000256" key="1">
    <source>
        <dbReference type="ARBA" id="ARBA00023125"/>
    </source>
</evidence>
<dbReference type="Gene3D" id="4.10.520.10">
    <property type="entry name" value="IHF-like DNA-binding proteins"/>
    <property type="match status" value="1"/>
</dbReference>
<dbReference type="Pfam" id="PF18291">
    <property type="entry name" value="HU-HIG"/>
    <property type="match status" value="1"/>
</dbReference>
<evidence type="ECO:0000259" key="2">
    <source>
        <dbReference type="Pfam" id="PF18291"/>
    </source>
</evidence>
<proteinExistence type="predicted"/>
<dbReference type="Proteomes" id="UP001595906">
    <property type="component" value="Unassembled WGS sequence"/>
</dbReference>
<comment type="caution">
    <text evidence="3">The sequence shown here is derived from an EMBL/GenBank/DDBJ whole genome shotgun (WGS) entry which is preliminary data.</text>
</comment>
<evidence type="ECO:0000313" key="4">
    <source>
        <dbReference type="Proteomes" id="UP001595906"/>
    </source>
</evidence>
<keyword evidence="1 3" id="KW-0238">DNA-binding</keyword>
<feature type="domain" description="HU" evidence="2">
    <location>
        <begin position="1"/>
        <end position="116"/>
    </location>
</feature>
<dbReference type="InterPro" id="IPR041607">
    <property type="entry name" value="HU-HIG"/>
</dbReference>
<dbReference type="NCBIfam" id="TIGR01201">
    <property type="entry name" value="HU_rel"/>
    <property type="match status" value="1"/>
</dbReference>
<dbReference type="InterPro" id="IPR005902">
    <property type="entry name" value="HU_DNA-bd_put"/>
</dbReference>
<gene>
    <name evidence="3" type="ORF">ACFOW1_12175</name>
</gene>
<dbReference type="InterPro" id="IPR010992">
    <property type="entry name" value="IHF-like_DNA-bd_dom_sf"/>
</dbReference>
<dbReference type="RefSeq" id="WP_379014589.1">
    <property type="nucleotide sequence ID" value="NZ_JBHSDC010000022.1"/>
</dbReference>
<organism evidence="3 4">
    <name type="scientific">Parasediminibacterium paludis</name>
    <dbReference type="NCBI Taxonomy" id="908966"/>
    <lineage>
        <taxon>Bacteria</taxon>
        <taxon>Pseudomonadati</taxon>
        <taxon>Bacteroidota</taxon>
        <taxon>Chitinophagia</taxon>
        <taxon>Chitinophagales</taxon>
        <taxon>Chitinophagaceae</taxon>
        <taxon>Parasediminibacterium</taxon>
    </lineage>
</organism>
<protein>
    <submittedName>
        <fullName evidence="3">HU family DNA-binding protein</fullName>
    </submittedName>
</protein>
<accession>A0ABV8PZH6</accession>
<reference evidence="4" key="1">
    <citation type="journal article" date="2019" name="Int. J. Syst. Evol. Microbiol.">
        <title>The Global Catalogue of Microorganisms (GCM) 10K type strain sequencing project: providing services to taxonomists for standard genome sequencing and annotation.</title>
        <authorList>
            <consortium name="The Broad Institute Genomics Platform"/>
            <consortium name="The Broad Institute Genome Sequencing Center for Infectious Disease"/>
            <person name="Wu L."/>
            <person name="Ma J."/>
        </authorList>
    </citation>
    <scope>NUCLEOTIDE SEQUENCE [LARGE SCALE GENOMIC DNA]</scope>
    <source>
        <strain evidence="4">CECT 8010</strain>
    </source>
</reference>
<keyword evidence="4" id="KW-1185">Reference proteome</keyword>
<name>A0ABV8PZH6_9BACT</name>
<evidence type="ECO:0000313" key="3">
    <source>
        <dbReference type="EMBL" id="MFC4232650.1"/>
    </source>
</evidence>
<sequence length="128" mass="13937">MAVKYKVMKKINPPKKDDPKKSYATIASEGEITLKQKSKRIAAMSTVNSGDILAVLDLQLQILVEELSNGKTLRLGDFGSFALSLSSEGKDTDDEVTAAVIKAAKILFRPGSDLKNVSHFRLSKSIVK</sequence>
<dbReference type="EMBL" id="JBHSDC010000022">
    <property type="protein sequence ID" value="MFC4232650.1"/>
    <property type="molecule type" value="Genomic_DNA"/>
</dbReference>
<dbReference type="SUPFAM" id="SSF47729">
    <property type="entry name" value="IHF-like DNA-binding proteins"/>
    <property type="match status" value="1"/>
</dbReference>